<feature type="compositionally biased region" description="Acidic residues" evidence="1">
    <location>
        <begin position="1409"/>
        <end position="1421"/>
    </location>
</feature>
<feature type="transmembrane region" description="Helical" evidence="2">
    <location>
        <begin position="941"/>
        <end position="964"/>
    </location>
</feature>
<feature type="compositionally biased region" description="Polar residues" evidence="1">
    <location>
        <begin position="99"/>
        <end position="108"/>
    </location>
</feature>
<name>A0A1I8JA38_9PLAT</name>
<accession>A0A1I8JA38</accession>
<feature type="region of interest" description="Disordered" evidence="1">
    <location>
        <begin position="1699"/>
        <end position="1725"/>
    </location>
</feature>
<reference evidence="4" key="1">
    <citation type="submission" date="2016-11" db="UniProtKB">
        <authorList>
            <consortium name="WormBaseParasite"/>
        </authorList>
    </citation>
    <scope>IDENTIFICATION</scope>
</reference>
<feature type="region of interest" description="Disordered" evidence="1">
    <location>
        <begin position="588"/>
        <end position="615"/>
    </location>
</feature>
<feature type="compositionally biased region" description="Polar residues" evidence="1">
    <location>
        <begin position="223"/>
        <end position="240"/>
    </location>
</feature>
<keyword evidence="2" id="KW-0472">Membrane</keyword>
<evidence type="ECO:0000313" key="4">
    <source>
        <dbReference type="WBParaSite" id="maker-uti_cns_0046435-snap-gene-0.10-mRNA-1"/>
    </source>
</evidence>
<proteinExistence type="predicted"/>
<feature type="compositionally biased region" description="Polar residues" evidence="1">
    <location>
        <begin position="59"/>
        <end position="68"/>
    </location>
</feature>
<keyword evidence="2" id="KW-1133">Transmembrane helix</keyword>
<feature type="region of interest" description="Disordered" evidence="1">
    <location>
        <begin position="462"/>
        <end position="499"/>
    </location>
</feature>
<dbReference type="Proteomes" id="UP000095280">
    <property type="component" value="Unplaced"/>
</dbReference>
<feature type="transmembrane region" description="Helical" evidence="2">
    <location>
        <begin position="1008"/>
        <end position="1032"/>
    </location>
</feature>
<evidence type="ECO:0000313" key="3">
    <source>
        <dbReference type="Proteomes" id="UP000095280"/>
    </source>
</evidence>
<protein>
    <submittedName>
        <fullName evidence="4">Peptidase S1 domain-containing protein</fullName>
    </submittedName>
</protein>
<keyword evidence="3" id="KW-1185">Reference proteome</keyword>
<feature type="compositionally biased region" description="Basic residues" evidence="1">
    <location>
        <begin position="115"/>
        <end position="125"/>
    </location>
</feature>
<keyword evidence="2" id="KW-0812">Transmembrane</keyword>
<feature type="region of interest" description="Disordered" evidence="1">
    <location>
        <begin position="35"/>
        <end position="131"/>
    </location>
</feature>
<sequence>PSLRLACCQCCGRATFGYQILRREQLLRLKALTSAADSRVPSARGKDQAAAATIPKVTGESSGCSGNPESDRRIKRLQRQSRKRQANQAAAAAIPKATGKSSGCSGNPESDRQIKRLQRQSRKRQANQAAAAATLDGQGKCSAVVHPWTVEAWLAQLPAVDWAAGRSQSGVLWSKDVISSAAHCSCTTKVLLLIGCLPLASLVKGKIDLARIPVASSDAANENVLTAPTPRPQNQAKTSSPWRPRIKQPRIPPPRYDVVEPTVNKNAVVIRPMAGEGVAAPAMKGKRAMSDSRQVRSGGIGDPHPAGVPDEGAEVSDIVRGGQLVHPLGVAEVFVPRLVEVRAEGDVMLRGLLSYATEGAGVLTEVQTFLEKHLTLVENGNTRSSAAVEQRAVGEAVNALAAPVHTDIQRNVVSARDGGLEAPPDVEGGRGGRVRTCDGTANAALKLVQPLTGGLLLQHASPDETRVCDTGPDDAGINPTDRSRREAPSRPDGSAQLGKAAFCPTDDVIKVLRPAQVMPHGLTSAPIAGWTTPEQQVEDDLPRSDVGGKIVLLEGVFPLRGETHVGVFTEEPGADLLDASRAGVEGSVAPAGRRWSGTLNDQRREGGRAGVPGDGHQVSQRELELGFVLEGEDDAAVGVSNRLDFDVEGVVFPEEVINHADRCFHLGGGQRTASRAHADFKFRLRRHFGVRASIGLLWPLGVQRGVGTLVWLLPFPLRASRGFIIAPATVDDLEARNRVAINEEERSKGDSLHHGGGEDSQAGLAREIIVNNQNNGGQHDGGGAACGHRVGEDHVAGLREPSRQQAGKQAGQARGNHASSIADLERYKAREPWQRTLVAISRELMQQTTRISSGVTLSISSCALLLIVMLRPRSSLAASILGAMKQPDERPQPNGDFGADHRRPVSAAAASYLLACYSFVLLHSVVLVALDAIMMKRGCSGLLGASFFVLAATLALLPACALLAASQPRSRGRRALIGLCCLWGLVLLGDAVWVCLVFPWLASACVGTALIGTVAIGLVCCPASLVAFVILHGWLAGQALANASGSVAITAAAAATFNRQSTPFVPVLALAPLFSSELPACAAADAADFLRLEDFDLRFFDCRLDCLPTASSFAEASAVFFCRLLLPPLDSDFWLASPVDGGVADPAAGANPSDLKFNRILRPPPPLTADDADGPAQVGSGGVDAAGTAAVTTCGFCGDRIGRILIFSRLAGVDTAAGDGCSSSWDGVKVAADVAAAAIARRFSFRSNFNGFFGEYFAATLHFNAAFDSRGGGRNSSTGGSGSGDSATILSSVGGAASTSSLAKLSSPSRSQLNVSTASVADWTIWRARQASDGADRSPPEPEDEDEVDKDLAPGSMCSTGGGGASSCTLLTPAVPDVSRDSVALSIAFTSSSTKVDEGPVDGGHWSDEADGGADDPVETDAMDTTAGAATIDDRAAAAGLGQHRSTEAGGGASSDGDGDGAGDSTGGGRSSALSQQTASSVRLIAACISVIGAVAVGGSGGWNCAGRGRKRVWRGGQTRRRRRRELQRRAAAEKIGRVAKRIAQSHRGSQHRAGCWRVQRVILRRPRRLLLLLLRFCRRRYMLLFALLLFDNPCCQIWLRCQPRWRRSRSRRGSRVSFGFWPGMEHREEIVQHQGLAAGYNAAAAAVVFIVGCTVVRSDFVSFVSMGMAGRSEVQQSRKAVAHSVEATWAVDAAEADCSDSGCSTHGSGLVGRSRSVSDSTRLQ</sequence>
<feature type="compositionally biased region" description="Low complexity" evidence="1">
    <location>
        <begin position="803"/>
        <end position="815"/>
    </location>
</feature>
<organism evidence="3 4">
    <name type="scientific">Macrostomum lignano</name>
    <dbReference type="NCBI Taxonomy" id="282301"/>
    <lineage>
        <taxon>Eukaryota</taxon>
        <taxon>Metazoa</taxon>
        <taxon>Spiralia</taxon>
        <taxon>Lophotrochozoa</taxon>
        <taxon>Platyhelminthes</taxon>
        <taxon>Rhabditophora</taxon>
        <taxon>Macrostomorpha</taxon>
        <taxon>Macrostomida</taxon>
        <taxon>Macrostomidae</taxon>
        <taxon>Macrostomum</taxon>
    </lineage>
</organism>
<feature type="region of interest" description="Disordered" evidence="1">
    <location>
        <begin position="1393"/>
        <end position="1421"/>
    </location>
</feature>
<feature type="region of interest" description="Disordered" evidence="1">
    <location>
        <begin position="1442"/>
        <end position="1474"/>
    </location>
</feature>
<feature type="compositionally biased region" description="Basic residues" evidence="1">
    <location>
        <begin position="73"/>
        <end position="85"/>
    </location>
</feature>
<feature type="compositionally biased region" description="Low complexity" evidence="1">
    <location>
        <begin position="1708"/>
        <end position="1725"/>
    </location>
</feature>
<feature type="region of interest" description="Disordered" evidence="1">
    <location>
        <begin position="1330"/>
        <end position="1365"/>
    </location>
</feature>
<dbReference type="WBParaSite" id="maker-uti_cns_0046435-snap-gene-0.10-mRNA-1">
    <property type="protein sequence ID" value="maker-uti_cns_0046435-snap-gene-0.10-mRNA-1"/>
    <property type="gene ID" value="maker-uti_cns_0046435-snap-gene-0.10"/>
</dbReference>
<feature type="compositionally biased region" description="Gly residues" evidence="1">
    <location>
        <begin position="1449"/>
        <end position="1470"/>
    </location>
</feature>
<feature type="transmembrane region" description="Helical" evidence="2">
    <location>
        <begin position="976"/>
        <end position="1002"/>
    </location>
</feature>
<feature type="region of interest" description="Disordered" evidence="1">
    <location>
        <begin position="223"/>
        <end position="258"/>
    </location>
</feature>
<feature type="transmembrane region" description="Helical" evidence="2">
    <location>
        <begin position="912"/>
        <end position="935"/>
    </location>
</feature>
<evidence type="ECO:0000256" key="2">
    <source>
        <dbReference type="SAM" id="Phobius"/>
    </source>
</evidence>
<evidence type="ECO:0000256" key="1">
    <source>
        <dbReference type="SAM" id="MobiDB-lite"/>
    </source>
</evidence>
<feature type="region of interest" description="Disordered" evidence="1">
    <location>
        <begin position="800"/>
        <end position="819"/>
    </location>
</feature>